<comment type="caution">
    <text evidence="1">The sequence shown here is derived from an EMBL/GenBank/DDBJ whole genome shotgun (WGS) entry which is preliminary data.</text>
</comment>
<sequence>MFSLPHIGRAPCNGSDRSTDKEGRPVIDVEEDGASLEKLLRWCDPRCTPPALETWDDVSAMSNLSMKYDAPCVIRRVSECLQGSSFIAKAPLQVYAIAMRVHNRQLAQMAAAEASRIGIAKWKYCTELDQMSGSAYHHLLTYHLARAQAAVKVLDQSALSKVNYSEMRAGKSVFGKPSWSHSEGCSGGWWTDYIQPFRATIEHYPGSPLFSRAFTIDMQMTKCTNCRDDVQEFTTKFVVGLANMIDQALKQVSHSLR</sequence>
<dbReference type="Proteomes" id="UP000320762">
    <property type="component" value="Unassembled WGS sequence"/>
</dbReference>
<evidence type="ECO:0000313" key="1">
    <source>
        <dbReference type="EMBL" id="TRM55408.1"/>
    </source>
</evidence>
<protein>
    <submittedName>
        <fullName evidence="1">Uncharacterized protein</fullName>
    </submittedName>
</protein>
<name>A0A550BS89_9AGAR</name>
<dbReference type="AlphaFoldDB" id="A0A550BS89"/>
<dbReference type="EMBL" id="VDMD01000152">
    <property type="protein sequence ID" value="TRM55408.1"/>
    <property type="molecule type" value="Genomic_DNA"/>
</dbReference>
<reference evidence="1 2" key="1">
    <citation type="journal article" date="2019" name="New Phytol.">
        <title>Comparative genomics reveals unique wood-decay strategies and fruiting body development in the Schizophyllaceae.</title>
        <authorList>
            <person name="Almasi E."/>
            <person name="Sahu N."/>
            <person name="Krizsan K."/>
            <person name="Balint B."/>
            <person name="Kovacs G.M."/>
            <person name="Kiss B."/>
            <person name="Cseklye J."/>
            <person name="Drula E."/>
            <person name="Henrissat B."/>
            <person name="Nagy I."/>
            <person name="Chovatia M."/>
            <person name="Adam C."/>
            <person name="LaButti K."/>
            <person name="Lipzen A."/>
            <person name="Riley R."/>
            <person name="Grigoriev I.V."/>
            <person name="Nagy L.G."/>
        </authorList>
    </citation>
    <scope>NUCLEOTIDE SEQUENCE [LARGE SCALE GENOMIC DNA]</scope>
    <source>
        <strain evidence="1 2">NL-1724</strain>
    </source>
</reference>
<evidence type="ECO:0000313" key="2">
    <source>
        <dbReference type="Proteomes" id="UP000320762"/>
    </source>
</evidence>
<dbReference type="OrthoDB" id="2914220at2759"/>
<gene>
    <name evidence="1" type="ORF">BD626DRAFT_527137</name>
</gene>
<organism evidence="1 2">
    <name type="scientific">Schizophyllum amplum</name>
    <dbReference type="NCBI Taxonomy" id="97359"/>
    <lineage>
        <taxon>Eukaryota</taxon>
        <taxon>Fungi</taxon>
        <taxon>Dikarya</taxon>
        <taxon>Basidiomycota</taxon>
        <taxon>Agaricomycotina</taxon>
        <taxon>Agaricomycetes</taxon>
        <taxon>Agaricomycetidae</taxon>
        <taxon>Agaricales</taxon>
        <taxon>Schizophyllaceae</taxon>
        <taxon>Schizophyllum</taxon>
    </lineage>
</organism>
<accession>A0A550BS89</accession>
<proteinExistence type="predicted"/>
<keyword evidence="2" id="KW-1185">Reference proteome</keyword>
<dbReference type="STRING" id="97359.A0A550BS89"/>